<evidence type="ECO:0000256" key="1">
    <source>
        <dbReference type="SAM" id="Coils"/>
    </source>
</evidence>
<name>A0A8H6LX40_9AGAR</name>
<evidence type="ECO:0000313" key="3">
    <source>
        <dbReference type="Proteomes" id="UP000521943"/>
    </source>
</evidence>
<accession>A0A8H6LX40</accession>
<organism evidence="2 3">
    <name type="scientific">Ephemerocybe angulata</name>
    <dbReference type="NCBI Taxonomy" id="980116"/>
    <lineage>
        <taxon>Eukaryota</taxon>
        <taxon>Fungi</taxon>
        <taxon>Dikarya</taxon>
        <taxon>Basidiomycota</taxon>
        <taxon>Agaricomycotina</taxon>
        <taxon>Agaricomycetes</taxon>
        <taxon>Agaricomycetidae</taxon>
        <taxon>Agaricales</taxon>
        <taxon>Agaricineae</taxon>
        <taxon>Psathyrellaceae</taxon>
        <taxon>Ephemerocybe</taxon>
    </lineage>
</organism>
<sequence>MPRHNDFYDLLNSNNVPNFSQAASVKQTIDALSKRISKLQSQLDALEGQRQRHQAILSPVRRIPMEILGEIFALVLPDVLYSGDRRMLRNLGLVCKSWQNASLLARHLWSGLKLIRPPKTGAYGRIVSWLTKSGALPKTLQFDGGVCNCWYDSDFPCLSTNQELLKVLTMGPSLDHFELLNVHLACFLNLIAAINSAKNTRLSGPCPWDTLRSFRLQCACEEGQGWDEAEDISQFTLNHLPLALRALKTDGDHIVKLFIPVELLNQLTTFAIEYDWDGAEVFSLLENCKNLETLTITFGYRSHFLDEQDPKLPGVSKSRLILPKVRKCRIGRSTRIPILKYLAMPALSDLDIDLEYCHKVDNEFGTILHAFFKASNASKSLQALRISDAELPAADLRHLLVQSPFSKNLVISPHLPSLEHLKLLDLLGSYHYQSDFYCFQRAKRCSPFILSMSYRTLNKPESCDESQIQTLKKAGVLLNLLPSPPTVFF</sequence>
<dbReference type="OrthoDB" id="3221235at2759"/>
<dbReference type="AlphaFoldDB" id="A0A8H6LX40"/>
<dbReference type="Proteomes" id="UP000521943">
    <property type="component" value="Unassembled WGS sequence"/>
</dbReference>
<protein>
    <recommendedName>
        <fullName evidence="4">F-box domain-containing protein</fullName>
    </recommendedName>
</protein>
<keyword evidence="3" id="KW-1185">Reference proteome</keyword>
<reference evidence="2 3" key="1">
    <citation type="submission" date="2020-07" db="EMBL/GenBank/DDBJ databases">
        <title>Comparative genomics of pyrophilous fungi reveals a link between fire events and developmental genes.</title>
        <authorList>
            <consortium name="DOE Joint Genome Institute"/>
            <person name="Steindorff A.S."/>
            <person name="Carver A."/>
            <person name="Calhoun S."/>
            <person name="Stillman K."/>
            <person name="Liu H."/>
            <person name="Lipzen A."/>
            <person name="Pangilinan J."/>
            <person name="Labutti K."/>
            <person name="Bruns T.D."/>
            <person name="Grigoriev I.V."/>
        </authorList>
    </citation>
    <scope>NUCLEOTIDE SEQUENCE [LARGE SCALE GENOMIC DNA]</scope>
    <source>
        <strain evidence="2 3">CBS 144469</strain>
    </source>
</reference>
<gene>
    <name evidence="2" type="ORF">DFP72DRAFT_1076726</name>
</gene>
<feature type="coiled-coil region" evidence="1">
    <location>
        <begin position="22"/>
        <end position="56"/>
    </location>
</feature>
<keyword evidence="1" id="KW-0175">Coiled coil</keyword>
<dbReference type="EMBL" id="JACGCI010000097">
    <property type="protein sequence ID" value="KAF6745940.1"/>
    <property type="molecule type" value="Genomic_DNA"/>
</dbReference>
<comment type="caution">
    <text evidence="2">The sequence shown here is derived from an EMBL/GenBank/DDBJ whole genome shotgun (WGS) entry which is preliminary data.</text>
</comment>
<proteinExistence type="predicted"/>
<evidence type="ECO:0000313" key="2">
    <source>
        <dbReference type="EMBL" id="KAF6745940.1"/>
    </source>
</evidence>
<evidence type="ECO:0008006" key="4">
    <source>
        <dbReference type="Google" id="ProtNLM"/>
    </source>
</evidence>